<organism evidence="1 2">
    <name type="scientific">Candidatus Campbellbacteria bacterium RIFOXYC2_FULL_35_25</name>
    <dbReference type="NCBI Taxonomy" id="1797582"/>
    <lineage>
        <taxon>Bacteria</taxon>
        <taxon>Candidatus Campbelliibacteriota</taxon>
    </lineage>
</organism>
<comment type="caution">
    <text evidence="1">The sequence shown here is derived from an EMBL/GenBank/DDBJ whole genome shotgun (WGS) entry which is preliminary data.</text>
</comment>
<sequence length="65" mass="7207">MAFFISTEIVLSIDGNSQPSQKIPSASSAGFFVLFLQENEKNQFSLNCINRACLVKQIFYSIISA</sequence>
<accession>A0A1F5EJ73</accession>
<gene>
    <name evidence="1" type="ORF">A2442_03115</name>
</gene>
<evidence type="ECO:0000313" key="1">
    <source>
        <dbReference type="EMBL" id="OGD67467.1"/>
    </source>
</evidence>
<dbReference type="EMBL" id="MFAE01000005">
    <property type="protein sequence ID" value="OGD67467.1"/>
    <property type="molecule type" value="Genomic_DNA"/>
</dbReference>
<dbReference type="Proteomes" id="UP000179003">
    <property type="component" value="Unassembled WGS sequence"/>
</dbReference>
<dbReference type="AlphaFoldDB" id="A0A1F5EJ73"/>
<name>A0A1F5EJ73_9BACT</name>
<protein>
    <submittedName>
        <fullName evidence="1">Uncharacterized protein</fullName>
    </submittedName>
</protein>
<evidence type="ECO:0000313" key="2">
    <source>
        <dbReference type="Proteomes" id="UP000179003"/>
    </source>
</evidence>
<reference evidence="1 2" key="1">
    <citation type="journal article" date="2016" name="Nat. Commun.">
        <title>Thousands of microbial genomes shed light on interconnected biogeochemical processes in an aquifer system.</title>
        <authorList>
            <person name="Anantharaman K."/>
            <person name="Brown C.T."/>
            <person name="Hug L.A."/>
            <person name="Sharon I."/>
            <person name="Castelle C.J."/>
            <person name="Probst A.J."/>
            <person name="Thomas B.C."/>
            <person name="Singh A."/>
            <person name="Wilkins M.J."/>
            <person name="Karaoz U."/>
            <person name="Brodie E.L."/>
            <person name="Williams K.H."/>
            <person name="Hubbard S.S."/>
            <person name="Banfield J.F."/>
        </authorList>
    </citation>
    <scope>NUCLEOTIDE SEQUENCE [LARGE SCALE GENOMIC DNA]</scope>
</reference>
<dbReference type="STRING" id="1797582.A2442_03115"/>
<proteinExistence type="predicted"/>